<evidence type="ECO:0000313" key="2">
    <source>
        <dbReference type="Proteomes" id="UP001189429"/>
    </source>
</evidence>
<keyword evidence="2" id="KW-1185">Reference proteome</keyword>
<name>A0ABN9W4V2_9DINO</name>
<proteinExistence type="predicted"/>
<accession>A0ABN9W4V2</accession>
<organism evidence="1 2">
    <name type="scientific">Prorocentrum cordatum</name>
    <dbReference type="NCBI Taxonomy" id="2364126"/>
    <lineage>
        <taxon>Eukaryota</taxon>
        <taxon>Sar</taxon>
        <taxon>Alveolata</taxon>
        <taxon>Dinophyceae</taxon>
        <taxon>Prorocentrales</taxon>
        <taxon>Prorocentraceae</taxon>
        <taxon>Prorocentrum</taxon>
    </lineage>
</organism>
<protein>
    <submittedName>
        <fullName evidence="1">Uncharacterized protein</fullName>
    </submittedName>
</protein>
<sequence length="290" mass="30206">MATETTVLGSMSLSCSAGKSETKFVITPVLIQEMNISTASMLNVEVRQTVRQSVSGTALRFLMVTYSDETTGPQKAAELATSANSMAADQTSLVGSLTTAFADVGITFDASSAMVSPPSTNHVAVAAAIGDPHIVNMYGQRFDIRQAGTYALIQIPRGSVAERSLLAAEARAERSGRACSDLCFKSLNLTCTWVDELIGAPGASGGFGFSASASSAHVGAGWLHIRRVDVAVSWGHTAEGVECINVSRRHSGRAGFPVGGLLGDGSKAAAPNPHCRLSLSFYNPLQAPHS</sequence>
<gene>
    <name evidence="1" type="ORF">PCOR1329_LOCUS63114</name>
</gene>
<reference evidence="1" key="1">
    <citation type="submission" date="2023-10" db="EMBL/GenBank/DDBJ databases">
        <authorList>
            <person name="Chen Y."/>
            <person name="Shah S."/>
            <person name="Dougan E. K."/>
            <person name="Thang M."/>
            <person name="Chan C."/>
        </authorList>
    </citation>
    <scope>NUCLEOTIDE SEQUENCE [LARGE SCALE GENOMIC DNA]</scope>
</reference>
<comment type="caution">
    <text evidence="1">The sequence shown here is derived from an EMBL/GenBank/DDBJ whole genome shotgun (WGS) entry which is preliminary data.</text>
</comment>
<dbReference type="EMBL" id="CAUYUJ010018002">
    <property type="protein sequence ID" value="CAK0879790.1"/>
    <property type="molecule type" value="Genomic_DNA"/>
</dbReference>
<dbReference type="Proteomes" id="UP001189429">
    <property type="component" value="Unassembled WGS sequence"/>
</dbReference>
<evidence type="ECO:0000313" key="1">
    <source>
        <dbReference type="EMBL" id="CAK0879790.1"/>
    </source>
</evidence>